<proteinExistence type="predicted"/>
<feature type="non-terminal residue" evidence="2">
    <location>
        <position position="114"/>
    </location>
</feature>
<evidence type="ECO:0000313" key="2">
    <source>
        <dbReference type="EMBL" id="CAA9564829.1"/>
    </source>
</evidence>
<protein>
    <submittedName>
        <fullName evidence="2">Uncharacterized protein</fullName>
    </submittedName>
</protein>
<feature type="compositionally biased region" description="Low complexity" evidence="1">
    <location>
        <begin position="11"/>
        <end position="24"/>
    </location>
</feature>
<organism evidence="2">
    <name type="scientific">uncultured Thermomicrobiales bacterium</name>
    <dbReference type="NCBI Taxonomy" id="1645740"/>
    <lineage>
        <taxon>Bacteria</taxon>
        <taxon>Pseudomonadati</taxon>
        <taxon>Thermomicrobiota</taxon>
        <taxon>Thermomicrobia</taxon>
        <taxon>Thermomicrobiales</taxon>
        <taxon>environmental samples</taxon>
    </lineage>
</organism>
<feature type="non-terminal residue" evidence="2">
    <location>
        <position position="1"/>
    </location>
</feature>
<reference evidence="2" key="1">
    <citation type="submission" date="2020-02" db="EMBL/GenBank/DDBJ databases">
        <authorList>
            <person name="Meier V. D."/>
        </authorList>
    </citation>
    <scope>NUCLEOTIDE SEQUENCE</scope>
    <source>
        <strain evidence="2">AVDCRST_MAG88</strain>
    </source>
</reference>
<dbReference type="AlphaFoldDB" id="A0A6J4V0W1"/>
<name>A0A6J4V0W1_9BACT</name>
<feature type="region of interest" description="Disordered" evidence="1">
    <location>
        <begin position="1"/>
        <end position="42"/>
    </location>
</feature>
<gene>
    <name evidence="2" type="ORF">AVDCRST_MAG88-1798</name>
</gene>
<evidence type="ECO:0000256" key="1">
    <source>
        <dbReference type="SAM" id="MobiDB-lite"/>
    </source>
</evidence>
<dbReference type="EMBL" id="CADCWM010000505">
    <property type="protein sequence ID" value="CAA9564829.1"/>
    <property type="molecule type" value="Genomic_DNA"/>
</dbReference>
<accession>A0A6J4V0W1</accession>
<feature type="compositionally biased region" description="Basic and acidic residues" evidence="1">
    <location>
        <begin position="1"/>
        <end position="10"/>
    </location>
</feature>
<sequence>GNSDRDRTGAADHVPAPGAGAPGARTGGPGGDCRRRGGPRAARRVCAAVPRRGGLARHARRVHPLRARVLPVPAFRVACGAAGRPAVAAAARTAGDQGVRRRAVGLASRRRDTL</sequence>